<feature type="domain" description="EGF-like" evidence="9">
    <location>
        <begin position="1019"/>
        <end position="1059"/>
    </location>
</feature>
<dbReference type="InterPro" id="IPR001881">
    <property type="entry name" value="EGF-like_Ca-bd_dom"/>
</dbReference>
<comment type="caution">
    <text evidence="11">The sequence shown here is derived from an EMBL/GenBank/DDBJ whole genome shotgun (WGS) entry which is preliminary data.</text>
</comment>
<evidence type="ECO:0000256" key="4">
    <source>
        <dbReference type="ARBA" id="ARBA00022729"/>
    </source>
</evidence>
<feature type="disulfide bond" evidence="8">
    <location>
        <begin position="1330"/>
        <end position="1347"/>
    </location>
</feature>
<dbReference type="GO" id="GO:0005576">
    <property type="term" value="C:extracellular region"/>
    <property type="evidence" value="ECO:0007669"/>
    <property type="project" value="UniProtKB-SubCell"/>
</dbReference>
<feature type="domain" description="EGF-like" evidence="9">
    <location>
        <begin position="678"/>
        <end position="718"/>
    </location>
</feature>
<dbReference type="FunFam" id="2.10.25.10:FF:000240">
    <property type="entry name" value="Vitamin K-dependent protein S"/>
    <property type="match status" value="3"/>
</dbReference>
<dbReference type="PANTHER" id="PTHR24034:SF200">
    <property type="entry name" value="EGF-LIKE AND EMI DOMAIN-CONTAINING PROTEIN 1"/>
    <property type="match status" value="1"/>
</dbReference>
<feature type="domain" description="EGF-like" evidence="9">
    <location>
        <begin position="510"/>
        <end position="544"/>
    </location>
</feature>
<feature type="domain" description="EGF-like" evidence="9">
    <location>
        <begin position="1148"/>
        <end position="1186"/>
    </location>
</feature>
<dbReference type="SUPFAM" id="SSF57196">
    <property type="entry name" value="EGF/Laminin"/>
    <property type="match status" value="3"/>
</dbReference>
<feature type="domain" description="VWFD" evidence="10">
    <location>
        <begin position="1"/>
        <end position="126"/>
    </location>
</feature>
<evidence type="ECO:0000259" key="9">
    <source>
        <dbReference type="PROSITE" id="PS50026"/>
    </source>
</evidence>
<dbReference type="PROSITE" id="PS00022">
    <property type="entry name" value="EGF_1"/>
    <property type="match status" value="1"/>
</dbReference>
<dbReference type="PROSITE" id="PS50026">
    <property type="entry name" value="EGF_3"/>
    <property type="match status" value="11"/>
</dbReference>
<keyword evidence="3 8" id="KW-0245">EGF-like domain</keyword>
<dbReference type="InterPro" id="IPR050751">
    <property type="entry name" value="ECM_structural_protein"/>
</dbReference>
<dbReference type="Pfam" id="PF14670">
    <property type="entry name" value="FXa_inhibition"/>
    <property type="match status" value="1"/>
</dbReference>
<keyword evidence="4" id="KW-0732">Signal</keyword>
<gene>
    <name evidence="11" type="ORF">CHS0354_043192</name>
</gene>
<feature type="domain" description="EGF-like" evidence="9">
    <location>
        <begin position="1231"/>
        <end position="1270"/>
    </location>
</feature>
<evidence type="ECO:0000256" key="6">
    <source>
        <dbReference type="ARBA" id="ARBA00023157"/>
    </source>
</evidence>
<dbReference type="InterPro" id="IPR049883">
    <property type="entry name" value="NOTCH1_EGF-like"/>
</dbReference>
<feature type="domain" description="EGF-like" evidence="9">
    <location>
        <begin position="853"/>
        <end position="891"/>
    </location>
</feature>
<dbReference type="InterPro" id="IPR001846">
    <property type="entry name" value="VWF_type-D"/>
</dbReference>
<feature type="domain" description="EGF-like" evidence="9">
    <location>
        <begin position="1105"/>
        <end position="1147"/>
    </location>
</feature>
<proteinExistence type="predicted"/>
<dbReference type="InterPro" id="IPR000742">
    <property type="entry name" value="EGF"/>
</dbReference>
<dbReference type="PROSITE" id="PS01187">
    <property type="entry name" value="EGF_CA"/>
    <property type="match status" value="9"/>
</dbReference>
<evidence type="ECO:0000313" key="12">
    <source>
        <dbReference type="Proteomes" id="UP001195483"/>
    </source>
</evidence>
<dbReference type="FunFam" id="2.10.25.10:FF:000038">
    <property type="entry name" value="Fibrillin 2"/>
    <property type="match status" value="1"/>
</dbReference>
<dbReference type="InterPro" id="IPR000152">
    <property type="entry name" value="EGF-type_Asp/Asn_hydroxyl_site"/>
</dbReference>
<accession>A0AAE0SNH5</accession>
<comment type="subcellular location">
    <subcellularLocation>
        <location evidence="1">Secreted</location>
    </subcellularLocation>
</comment>
<dbReference type="SMART" id="SM00179">
    <property type="entry name" value="EGF_CA"/>
    <property type="match status" value="16"/>
</dbReference>
<evidence type="ECO:0000313" key="11">
    <source>
        <dbReference type="EMBL" id="KAK3595092.1"/>
    </source>
</evidence>
<organism evidence="11 12">
    <name type="scientific">Potamilus streckersoni</name>
    <dbReference type="NCBI Taxonomy" id="2493646"/>
    <lineage>
        <taxon>Eukaryota</taxon>
        <taxon>Metazoa</taxon>
        <taxon>Spiralia</taxon>
        <taxon>Lophotrochozoa</taxon>
        <taxon>Mollusca</taxon>
        <taxon>Bivalvia</taxon>
        <taxon>Autobranchia</taxon>
        <taxon>Heteroconchia</taxon>
        <taxon>Palaeoheterodonta</taxon>
        <taxon>Unionida</taxon>
        <taxon>Unionoidea</taxon>
        <taxon>Unionidae</taxon>
        <taxon>Ambleminae</taxon>
        <taxon>Lampsilini</taxon>
        <taxon>Potamilus</taxon>
    </lineage>
</organism>
<evidence type="ECO:0000256" key="3">
    <source>
        <dbReference type="ARBA" id="ARBA00022536"/>
    </source>
</evidence>
<dbReference type="SMART" id="SM00181">
    <property type="entry name" value="EGF"/>
    <property type="match status" value="23"/>
</dbReference>
<reference evidence="11" key="3">
    <citation type="submission" date="2023-05" db="EMBL/GenBank/DDBJ databases">
        <authorList>
            <person name="Smith C.H."/>
        </authorList>
    </citation>
    <scope>NUCLEOTIDE SEQUENCE</scope>
    <source>
        <strain evidence="11">CHS0354</strain>
        <tissue evidence="11">Mantle</tissue>
    </source>
</reference>
<dbReference type="EMBL" id="JAEAOA010002366">
    <property type="protein sequence ID" value="KAK3595092.1"/>
    <property type="molecule type" value="Genomic_DNA"/>
</dbReference>
<feature type="domain" description="EGF-like" evidence="9">
    <location>
        <begin position="469"/>
        <end position="509"/>
    </location>
</feature>
<keyword evidence="5" id="KW-0677">Repeat</keyword>
<dbReference type="SUPFAM" id="SSF57184">
    <property type="entry name" value="Growth factor receptor domain"/>
    <property type="match status" value="5"/>
</dbReference>
<evidence type="ECO:0000259" key="10">
    <source>
        <dbReference type="PROSITE" id="PS51233"/>
    </source>
</evidence>
<reference evidence="11" key="2">
    <citation type="journal article" date="2021" name="Genome Biol. Evol.">
        <title>Developing a high-quality reference genome for a parasitic bivalve with doubly uniparental inheritance (Bivalvia: Unionida).</title>
        <authorList>
            <person name="Smith C.H."/>
        </authorList>
    </citation>
    <scope>NUCLEOTIDE SEQUENCE</scope>
    <source>
        <strain evidence="11">CHS0354</strain>
        <tissue evidence="11">Mantle</tissue>
    </source>
</reference>
<dbReference type="PROSITE" id="PS51233">
    <property type="entry name" value="VWFD"/>
    <property type="match status" value="1"/>
</dbReference>
<evidence type="ECO:0000256" key="7">
    <source>
        <dbReference type="ARBA" id="ARBA00023180"/>
    </source>
</evidence>
<dbReference type="PANTHER" id="PTHR24034">
    <property type="entry name" value="EGF-LIKE DOMAIN-CONTAINING PROTEIN"/>
    <property type="match status" value="1"/>
</dbReference>
<feature type="domain" description="EGF-like" evidence="9">
    <location>
        <begin position="1319"/>
        <end position="1363"/>
    </location>
</feature>
<keyword evidence="7" id="KW-0325">Glycoprotein</keyword>
<evidence type="ECO:0000256" key="2">
    <source>
        <dbReference type="ARBA" id="ARBA00022525"/>
    </source>
</evidence>
<evidence type="ECO:0000256" key="5">
    <source>
        <dbReference type="ARBA" id="ARBA00022737"/>
    </source>
</evidence>
<dbReference type="PROSITE" id="PS01186">
    <property type="entry name" value="EGF_2"/>
    <property type="match status" value="9"/>
</dbReference>
<dbReference type="PROSITE" id="PS00010">
    <property type="entry name" value="ASX_HYDROXYL"/>
    <property type="match status" value="12"/>
</dbReference>
<reference evidence="11" key="1">
    <citation type="journal article" date="2021" name="Genome Biol. Evol.">
        <title>A High-Quality Reference Genome for a Parasitic Bivalve with Doubly Uniparental Inheritance (Bivalvia: Unionida).</title>
        <authorList>
            <person name="Smith C.H."/>
        </authorList>
    </citation>
    <scope>NUCLEOTIDE SEQUENCE</scope>
    <source>
        <strain evidence="11">CHS0354</strain>
    </source>
</reference>
<evidence type="ECO:0000256" key="8">
    <source>
        <dbReference type="PROSITE-ProRule" id="PRU00076"/>
    </source>
</evidence>
<protein>
    <submittedName>
        <fullName evidence="11">Uncharacterized protein</fullName>
    </submittedName>
</protein>
<feature type="domain" description="EGF-like" evidence="9">
    <location>
        <begin position="935"/>
        <end position="970"/>
    </location>
</feature>
<evidence type="ECO:0000256" key="1">
    <source>
        <dbReference type="ARBA" id="ARBA00004613"/>
    </source>
</evidence>
<dbReference type="Pfam" id="PF07645">
    <property type="entry name" value="EGF_CA"/>
    <property type="match status" value="14"/>
</dbReference>
<feature type="domain" description="EGF-like" evidence="9">
    <location>
        <begin position="764"/>
        <end position="809"/>
    </location>
</feature>
<keyword evidence="12" id="KW-1185">Reference proteome</keyword>
<feature type="disulfide bond" evidence="8">
    <location>
        <begin position="939"/>
        <end position="949"/>
    </location>
</feature>
<comment type="caution">
    <text evidence="8">Lacks conserved residue(s) required for the propagation of feature annotation.</text>
</comment>
<dbReference type="GO" id="GO:0005509">
    <property type="term" value="F:calcium ion binding"/>
    <property type="evidence" value="ECO:0007669"/>
    <property type="project" value="InterPro"/>
</dbReference>
<keyword evidence="6 8" id="KW-1015">Disulfide bond</keyword>
<dbReference type="InterPro" id="IPR018097">
    <property type="entry name" value="EGF_Ca-bd_CS"/>
</dbReference>
<dbReference type="Proteomes" id="UP001195483">
    <property type="component" value="Unassembled WGS sequence"/>
</dbReference>
<dbReference type="InterPro" id="IPR009030">
    <property type="entry name" value="Growth_fac_rcpt_cys_sf"/>
</dbReference>
<dbReference type="Gene3D" id="2.10.25.10">
    <property type="entry name" value="Laminin"/>
    <property type="match status" value="17"/>
</dbReference>
<sequence length="1380" mass="150213">MIIYIKSNKNATSFDDYTSDFANLSKDFVVQNEYISLTRDRTSGILTAVFSSGISFNVSVGIRMLTVRVVLPTILKGKPKGLLGNFDNDPNNDFICPNGSSLPPKISDRDIFNYGKLWEVEAHTSVFRYPTGKNHTDFQHTDFVPKFLDEADPVKVVGAEQKCGKDNHECIFDLVFTENEAVANNTRSVEQRDSLIKTEVVNSIPTIYGNSTVYAYLGDMVSLRAHASDDGTFTYELLENTANATIRQQNDSTGLISFVLNDTNPVAVSVVAQDNHGLQSTALVLDIWLCSRCSGHGTCVFAQDRTDSRATAYFRYAVCNCSFYWEGSDCELDFNGCASTPCSPLRNCTDNPATVHEALGRAYNCSACPSGFTDGKNDSTKCDDVNECDNIPSRCSQDCVNTDGSYYCTCKSGFRVGPNTADCEDINECQEGTSDCDQICINTYGSFNCTCQNGYIYNVTERACVQGKPLDVCNTTNCSQAHGCTVDITGNVTCFCRAGYGLTENNTCQDVNECEQNVCSQQCENTNGSYVCSCLAGYYSLWRDKTSCISCPYPYYGSNCSNVCNCGAGVQICDPIRGCVCLAGWKGVNCDTDIDECKENETVCGDPLKYCTNVMGNYSCSCKLGYAAENGTCKDFNECSDPTAYTCDHICSNTLGGYTCSCRSGYNIDPQDASKCTDIDECAAEQSGCQQVCENTPGRFSCYCHFGYELEMDRKTCKLVEDPCKKYGNLQCSQICLVDVLNKTAKCGCNLGFRLGADNYTCIDVNECTDKNGTLNECSEKNNCKNTNGSYVCTCDVGFQLENDGRTCKECDTYHYGVNCSSECNCGIGVYTCSRVTGCICKSGWTGEKCNMDQDECSNIGVCTGTHTYCLNNPGSYQCLCENGYAKDTNGSCIDFDECADSSHRICAQECVNTDGSYLCNCRAGFLQNGTECADIDECNGANDCSQICSNTLGNYRCTCEEGFRLNSTDRRSCYPAKQCNPSSISACESKQALCVFINGSDDCYCAKGYQNISDTCIDINECTHYPSPCSGNCSNTNGSYICSCPPGKKLGDDGSNCITCSTTRYGENCNQNCTCIASNTIQCDSINGTCKCKNGWQGQDCNQDVDECRPNNTHCNESNQYCSNTPGSYTCICSTGYTIDFNGRCIDIDECMEGTDTCKQECKNTAGNYTCVCEAGYTGDGINCTSCPSNHWGKDCVNTCNCVPGKTIECDKANGCICYTNWTGSNCSQDKNECSDDPCPDNSLCQNFNGGFNCTCKEGFLKTSLGQCTPCNGNTYGENCKKPCECNATNAQNPTQSCDHITGTCTCNYFWLGNCSIDRDECNLTINVCGSISLSNCMNKPGGYDCKCVEGYEKSNNSQNCQGEISTSLLPFMFASGLE</sequence>
<keyword evidence="2" id="KW-0964">Secreted</keyword>
<dbReference type="FunFam" id="2.10.25.10:FF:000014">
    <property type="entry name" value="Latent-transforming growth factor beta-binding protein 3"/>
    <property type="match status" value="1"/>
</dbReference>
<name>A0AAE0SNH5_9BIVA</name>